<dbReference type="EMBL" id="BARS01010911">
    <property type="protein sequence ID" value="GAF98442.1"/>
    <property type="molecule type" value="Genomic_DNA"/>
</dbReference>
<reference evidence="1" key="1">
    <citation type="journal article" date="2014" name="Front. Microbiol.">
        <title>High frequency of phylogenetically diverse reductive dehalogenase-homologous genes in deep subseafloor sedimentary metagenomes.</title>
        <authorList>
            <person name="Kawai M."/>
            <person name="Futagami T."/>
            <person name="Toyoda A."/>
            <person name="Takaki Y."/>
            <person name="Nishi S."/>
            <person name="Hori S."/>
            <person name="Arai W."/>
            <person name="Tsubouchi T."/>
            <person name="Morono Y."/>
            <person name="Uchiyama I."/>
            <person name="Ito T."/>
            <person name="Fujiyama A."/>
            <person name="Inagaki F."/>
            <person name="Takami H."/>
        </authorList>
    </citation>
    <scope>NUCLEOTIDE SEQUENCE</scope>
    <source>
        <strain evidence="1">Expedition CK06-06</strain>
    </source>
</reference>
<comment type="caution">
    <text evidence="1">The sequence shown here is derived from an EMBL/GenBank/DDBJ whole genome shotgun (WGS) entry which is preliminary data.</text>
</comment>
<dbReference type="AlphaFoldDB" id="X0UDH0"/>
<accession>X0UDH0</accession>
<organism evidence="1">
    <name type="scientific">marine sediment metagenome</name>
    <dbReference type="NCBI Taxonomy" id="412755"/>
    <lineage>
        <taxon>unclassified sequences</taxon>
        <taxon>metagenomes</taxon>
        <taxon>ecological metagenomes</taxon>
    </lineage>
</organism>
<feature type="non-terminal residue" evidence="1">
    <location>
        <position position="1"/>
    </location>
</feature>
<proteinExistence type="predicted"/>
<name>X0UDH0_9ZZZZ</name>
<evidence type="ECO:0000313" key="1">
    <source>
        <dbReference type="EMBL" id="GAF98442.1"/>
    </source>
</evidence>
<protein>
    <submittedName>
        <fullName evidence="1">Uncharacterized protein</fullName>
    </submittedName>
</protein>
<sequence>ELHLYDAPGIPSSEYTTLYPNLTMKEGDSLYVSVTNLPNGTKVWLRMWGSIMVVP</sequence>
<gene>
    <name evidence="1" type="ORF">S01H1_20050</name>
</gene>